<gene>
    <name evidence="1" type="ORF">L6164_036623</name>
</gene>
<proteinExistence type="predicted"/>
<evidence type="ECO:0000313" key="1">
    <source>
        <dbReference type="EMBL" id="KAI4296682.1"/>
    </source>
</evidence>
<reference evidence="1 2" key="1">
    <citation type="journal article" date="2022" name="DNA Res.">
        <title>Chromosomal-level genome assembly of the orchid tree Bauhinia variegata (Leguminosae; Cercidoideae) supports the allotetraploid origin hypothesis of Bauhinia.</title>
        <authorList>
            <person name="Zhong Y."/>
            <person name="Chen Y."/>
            <person name="Zheng D."/>
            <person name="Pang J."/>
            <person name="Liu Y."/>
            <person name="Luo S."/>
            <person name="Meng S."/>
            <person name="Qian L."/>
            <person name="Wei D."/>
            <person name="Dai S."/>
            <person name="Zhou R."/>
        </authorList>
    </citation>
    <scope>NUCLEOTIDE SEQUENCE [LARGE SCALE GENOMIC DNA]</scope>
    <source>
        <strain evidence="1">BV-YZ2020</strain>
    </source>
</reference>
<accession>A0ACB9KIE5</accession>
<comment type="caution">
    <text evidence="1">The sequence shown here is derived from an EMBL/GenBank/DDBJ whole genome shotgun (WGS) entry which is preliminary data.</text>
</comment>
<evidence type="ECO:0000313" key="2">
    <source>
        <dbReference type="Proteomes" id="UP000828941"/>
    </source>
</evidence>
<organism evidence="1 2">
    <name type="scientific">Bauhinia variegata</name>
    <name type="common">Purple orchid tree</name>
    <name type="synonym">Phanera variegata</name>
    <dbReference type="NCBI Taxonomy" id="167791"/>
    <lineage>
        <taxon>Eukaryota</taxon>
        <taxon>Viridiplantae</taxon>
        <taxon>Streptophyta</taxon>
        <taxon>Embryophyta</taxon>
        <taxon>Tracheophyta</taxon>
        <taxon>Spermatophyta</taxon>
        <taxon>Magnoliopsida</taxon>
        <taxon>eudicotyledons</taxon>
        <taxon>Gunneridae</taxon>
        <taxon>Pentapetalae</taxon>
        <taxon>rosids</taxon>
        <taxon>fabids</taxon>
        <taxon>Fabales</taxon>
        <taxon>Fabaceae</taxon>
        <taxon>Cercidoideae</taxon>
        <taxon>Cercideae</taxon>
        <taxon>Bauhiniinae</taxon>
        <taxon>Bauhinia</taxon>
    </lineage>
</organism>
<dbReference type="Proteomes" id="UP000828941">
    <property type="component" value="Chromosome 14"/>
</dbReference>
<sequence length="120" mass="13319">MVSIENGIPTSRIEVPHVLVVWLSAVPGPNMNRAMRNILHGARTGVALVSGTVSTTKEEIWSLGSRDYLPVHNDIVGSNCLRRCTIVFGVVEVKVDEFWWLVGGTPKRVIEWRACISCVY</sequence>
<keyword evidence="2" id="KW-1185">Reference proteome</keyword>
<protein>
    <submittedName>
        <fullName evidence="1">Uncharacterized protein</fullName>
    </submittedName>
</protein>
<name>A0ACB9KIE5_BAUVA</name>
<dbReference type="EMBL" id="CM039439">
    <property type="protein sequence ID" value="KAI4296682.1"/>
    <property type="molecule type" value="Genomic_DNA"/>
</dbReference>